<evidence type="ECO:0000259" key="3">
    <source>
        <dbReference type="Pfam" id="PF00582"/>
    </source>
</evidence>
<feature type="domain" description="UspA" evidence="3">
    <location>
        <begin position="37"/>
        <end position="174"/>
    </location>
</feature>
<dbReference type="Pfam" id="PF00582">
    <property type="entry name" value="Usp"/>
    <property type="match status" value="1"/>
</dbReference>
<dbReference type="EMBL" id="WBSL01000002">
    <property type="protein sequence ID" value="MPY66688.1"/>
    <property type="molecule type" value="Genomic_DNA"/>
</dbReference>
<evidence type="ECO:0000313" key="4">
    <source>
        <dbReference type="EMBL" id="MPY66688.1"/>
    </source>
</evidence>
<evidence type="ECO:0000256" key="1">
    <source>
        <dbReference type="ARBA" id="ARBA00008791"/>
    </source>
</evidence>
<evidence type="ECO:0000313" key="5">
    <source>
        <dbReference type="Proteomes" id="UP000484842"/>
    </source>
</evidence>
<dbReference type="SUPFAM" id="SSF52402">
    <property type="entry name" value="Adenine nucleotide alpha hydrolases-like"/>
    <property type="match status" value="1"/>
</dbReference>
<dbReference type="CDD" id="cd00293">
    <property type="entry name" value="USP-like"/>
    <property type="match status" value="1"/>
</dbReference>
<reference evidence="4 5" key="1">
    <citation type="submission" date="2019-10" db="EMBL/GenBank/DDBJ databases">
        <title>Deinococcus sp. isolated from soil.</title>
        <authorList>
            <person name="Li Y."/>
            <person name="Wang J."/>
        </authorList>
    </citation>
    <scope>NUCLEOTIDE SEQUENCE [LARGE SCALE GENOMIC DNA]</scope>
    <source>
        <strain evidence="4 5">SDU3-2</strain>
    </source>
</reference>
<protein>
    <submittedName>
        <fullName evidence="4">Universal stress protein</fullName>
    </submittedName>
</protein>
<sequence>MGQTAHTALGWSAGSRLEARPVPHPLPRAGRPGGAMRFVVACDGSAPSLRALRRALPLAQAAGAALDLVHVIEEPPVSPFVEWAGLDGDYVRGLLEVQAEKAREATLAVTQAAGVDAEFRVLRGRPVDELLNAAQDADLLVLGTHGYRGMDRMLLGSVAETLLRRAEAPLLVVP</sequence>
<proteinExistence type="inferred from homology"/>
<accession>A0A7X1TRD4</accession>
<dbReference type="PANTHER" id="PTHR46268">
    <property type="entry name" value="STRESS RESPONSE PROTEIN NHAX"/>
    <property type="match status" value="1"/>
</dbReference>
<dbReference type="PANTHER" id="PTHR46268:SF6">
    <property type="entry name" value="UNIVERSAL STRESS PROTEIN UP12"/>
    <property type="match status" value="1"/>
</dbReference>
<dbReference type="PRINTS" id="PR01438">
    <property type="entry name" value="UNVRSLSTRESS"/>
</dbReference>
<feature type="region of interest" description="Disordered" evidence="2">
    <location>
        <begin position="1"/>
        <end position="23"/>
    </location>
</feature>
<name>A0A7X1TRD4_9DEIO</name>
<comment type="similarity">
    <text evidence="1">Belongs to the universal stress protein A family.</text>
</comment>
<evidence type="ECO:0000256" key="2">
    <source>
        <dbReference type="SAM" id="MobiDB-lite"/>
    </source>
</evidence>
<organism evidence="4 5">
    <name type="scientific">Deinococcus terrestris</name>
    <dbReference type="NCBI Taxonomy" id="2651870"/>
    <lineage>
        <taxon>Bacteria</taxon>
        <taxon>Thermotogati</taxon>
        <taxon>Deinococcota</taxon>
        <taxon>Deinococci</taxon>
        <taxon>Deinococcales</taxon>
        <taxon>Deinococcaceae</taxon>
        <taxon>Deinococcus</taxon>
    </lineage>
</organism>
<dbReference type="InterPro" id="IPR006015">
    <property type="entry name" value="Universal_stress_UspA"/>
</dbReference>
<dbReference type="AlphaFoldDB" id="A0A7X1TRD4"/>
<dbReference type="Proteomes" id="UP000484842">
    <property type="component" value="Unassembled WGS sequence"/>
</dbReference>
<keyword evidence="5" id="KW-1185">Reference proteome</keyword>
<dbReference type="InterPro" id="IPR006016">
    <property type="entry name" value="UspA"/>
</dbReference>
<comment type="caution">
    <text evidence="4">The sequence shown here is derived from an EMBL/GenBank/DDBJ whole genome shotgun (WGS) entry which is preliminary data.</text>
</comment>
<dbReference type="Gene3D" id="3.40.50.12370">
    <property type="match status" value="1"/>
</dbReference>
<gene>
    <name evidence="4" type="ORF">F8S09_08285</name>
</gene>